<dbReference type="Gene3D" id="1.25.40.390">
    <property type="match status" value="1"/>
</dbReference>
<gene>
    <name evidence="9" type="ORF">NCTC13456_02175</name>
</gene>
<accession>A0A376GEH7</accession>
<dbReference type="STRING" id="343874.GCA_000805695_00075"/>
<name>A0A376GEH7_9FLAO</name>
<dbReference type="RefSeq" id="WP_115000484.1">
    <property type="nucleotide sequence ID" value="NZ_UFXS01000001.1"/>
</dbReference>
<feature type="domain" description="RagB/SusD" evidence="7">
    <location>
        <begin position="320"/>
        <end position="436"/>
    </location>
</feature>
<evidence type="ECO:0000313" key="10">
    <source>
        <dbReference type="Proteomes" id="UP000254737"/>
    </source>
</evidence>
<dbReference type="InterPro" id="IPR033985">
    <property type="entry name" value="SusD-like_N"/>
</dbReference>
<feature type="domain" description="SusD-like N-terminal" evidence="8">
    <location>
        <begin position="91"/>
        <end position="230"/>
    </location>
</feature>
<evidence type="ECO:0000256" key="6">
    <source>
        <dbReference type="SAM" id="SignalP"/>
    </source>
</evidence>
<sequence length="465" mass="53492">MKNNRTIYVMNRFILLNAIFTLAACNDWIETDDPKGEIKIEKVYNNEQTANAAVASIYKDMKNDGLLSGSTNGSSVLFSLYADELDFYGSTSNNLSMFHSHQLLPSNTLVTSIWANNYRIIYETNLAIEALNNSTNLSLELKNKLIAEVLFIRAFTHFNLMNVYGKIPYITTSNYQINRYVYRDEIKIVYDNIEKDLLQAKGLLVNNVASTASNRATIYAVSALLSKVYLYQEKWDKVVSESQGIVQNQNFSFQQPIENQYKKESKSTIFQFSSTINGENTLEGSYFIINSGPPTRVALRQDFINLFNPLDKRLQFWTKKVSNTTNTQSWYIPYKYKENANTGSSKEFSIVFGLSEIILMRAEAYLHTNELALAVKEINIIREKAGLNQFNSSNPNEIQKELILQRKLELFTEHGNRWFDLKRWKIAEETLKPIKSNWKPRDLILPIPESELLINPNLNPQNDGY</sequence>
<evidence type="ECO:0000256" key="1">
    <source>
        <dbReference type="ARBA" id="ARBA00004442"/>
    </source>
</evidence>
<evidence type="ECO:0000256" key="5">
    <source>
        <dbReference type="ARBA" id="ARBA00023237"/>
    </source>
</evidence>
<dbReference type="InterPro" id="IPR012944">
    <property type="entry name" value="SusD_RagB_dom"/>
</dbReference>
<dbReference type="Proteomes" id="UP000254737">
    <property type="component" value="Unassembled WGS sequence"/>
</dbReference>
<feature type="signal peptide" evidence="6">
    <location>
        <begin position="1"/>
        <end position="23"/>
    </location>
</feature>
<evidence type="ECO:0000259" key="7">
    <source>
        <dbReference type="Pfam" id="PF07980"/>
    </source>
</evidence>
<dbReference type="GO" id="GO:0009279">
    <property type="term" value="C:cell outer membrane"/>
    <property type="evidence" value="ECO:0007669"/>
    <property type="project" value="UniProtKB-SubCell"/>
</dbReference>
<proteinExistence type="inferred from homology"/>
<keyword evidence="4" id="KW-0472">Membrane</keyword>
<evidence type="ECO:0000256" key="4">
    <source>
        <dbReference type="ARBA" id="ARBA00023136"/>
    </source>
</evidence>
<comment type="subcellular location">
    <subcellularLocation>
        <location evidence="1">Cell outer membrane</location>
    </subcellularLocation>
</comment>
<keyword evidence="3 6" id="KW-0732">Signal</keyword>
<dbReference type="InterPro" id="IPR011990">
    <property type="entry name" value="TPR-like_helical_dom_sf"/>
</dbReference>
<reference evidence="9 10" key="1">
    <citation type="submission" date="2018-06" db="EMBL/GenBank/DDBJ databases">
        <authorList>
            <consortium name="Pathogen Informatics"/>
            <person name="Doyle S."/>
        </authorList>
    </citation>
    <scope>NUCLEOTIDE SEQUENCE [LARGE SCALE GENOMIC DNA]</scope>
    <source>
        <strain evidence="9 10">NCTC13456</strain>
    </source>
</reference>
<dbReference type="Pfam" id="PF14322">
    <property type="entry name" value="SusD-like_3"/>
    <property type="match status" value="1"/>
</dbReference>
<evidence type="ECO:0000256" key="3">
    <source>
        <dbReference type="ARBA" id="ARBA00022729"/>
    </source>
</evidence>
<dbReference type="PROSITE" id="PS51257">
    <property type="entry name" value="PROKAR_LIPOPROTEIN"/>
    <property type="match status" value="1"/>
</dbReference>
<dbReference type="AlphaFoldDB" id="A0A376GEH7"/>
<dbReference type="EMBL" id="UFXS01000001">
    <property type="protein sequence ID" value="STD58551.1"/>
    <property type="molecule type" value="Genomic_DNA"/>
</dbReference>
<evidence type="ECO:0000313" key="9">
    <source>
        <dbReference type="EMBL" id="STD58551.1"/>
    </source>
</evidence>
<evidence type="ECO:0000256" key="2">
    <source>
        <dbReference type="ARBA" id="ARBA00006275"/>
    </source>
</evidence>
<comment type="similarity">
    <text evidence="2">Belongs to the SusD family.</text>
</comment>
<protein>
    <submittedName>
        <fullName evidence="9">SusD family</fullName>
    </submittedName>
</protein>
<feature type="chain" id="PRO_5016903891" evidence="6">
    <location>
        <begin position="24"/>
        <end position="465"/>
    </location>
</feature>
<keyword evidence="5" id="KW-0998">Cell outer membrane</keyword>
<dbReference type="SUPFAM" id="SSF48452">
    <property type="entry name" value="TPR-like"/>
    <property type="match status" value="1"/>
</dbReference>
<dbReference type="Pfam" id="PF07980">
    <property type="entry name" value="SusD_RagB"/>
    <property type="match status" value="1"/>
</dbReference>
<organism evidence="9 10">
    <name type="scientific">Empedobacter falsenii</name>
    <dbReference type="NCBI Taxonomy" id="343874"/>
    <lineage>
        <taxon>Bacteria</taxon>
        <taxon>Pseudomonadati</taxon>
        <taxon>Bacteroidota</taxon>
        <taxon>Flavobacteriia</taxon>
        <taxon>Flavobacteriales</taxon>
        <taxon>Weeksellaceae</taxon>
        <taxon>Empedobacter</taxon>
    </lineage>
</organism>
<evidence type="ECO:0000259" key="8">
    <source>
        <dbReference type="Pfam" id="PF14322"/>
    </source>
</evidence>